<proteinExistence type="predicted"/>
<dbReference type="Proteomes" id="UP000054538">
    <property type="component" value="Unassembled WGS sequence"/>
</dbReference>
<name>A0A0D0CS27_9AGAM</name>
<reference evidence="1 2" key="1">
    <citation type="submission" date="2014-04" db="EMBL/GenBank/DDBJ databases">
        <authorList>
            <consortium name="DOE Joint Genome Institute"/>
            <person name="Kuo A."/>
            <person name="Kohler A."/>
            <person name="Jargeat P."/>
            <person name="Nagy L.G."/>
            <person name="Floudas D."/>
            <person name="Copeland A."/>
            <person name="Barry K.W."/>
            <person name="Cichocki N."/>
            <person name="Veneault-Fourrey C."/>
            <person name="LaButti K."/>
            <person name="Lindquist E.A."/>
            <person name="Lipzen A."/>
            <person name="Lundell T."/>
            <person name="Morin E."/>
            <person name="Murat C."/>
            <person name="Sun H."/>
            <person name="Tunlid A."/>
            <person name="Henrissat B."/>
            <person name="Grigoriev I.V."/>
            <person name="Hibbett D.S."/>
            <person name="Martin F."/>
            <person name="Nordberg H.P."/>
            <person name="Cantor M.N."/>
            <person name="Hua S.X."/>
        </authorList>
    </citation>
    <scope>NUCLEOTIDE SEQUENCE [LARGE SCALE GENOMIC DNA]</scope>
    <source>
        <strain evidence="1 2">Ve08.2h10</strain>
    </source>
</reference>
<keyword evidence="2" id="KW-1185">Reference proteome</keyword>
<feature type="non-terminal residue" evidence="1">
    <location>
        <position position="58"/>
    </location>
</feature>
<dbReference type="EMBL" id="KN829523">
    <property type="protein sequence ID" value="KIK73671.1"/>
    <property type="molecule type" value="Genomic_DNA"/>
</dbReference>
<protein>
    <submittedName>
        <fullName evidence="1">Uncharacterized protein</fullName>
    </submittedName>
</protein>
<evidence type="ECO:0000313" key="1">
    <source>
        <dbReference type="EMBL" id="KIK73671.1"/>
    </source>
</evidence>
<sequence length="58" mass="6589">MTETHNPNLLCDSLEYIRVLQSDIVSLARQLVTACRASGQRREELSSLIRDGQDKGDW</sequence>
<dbReference type="HOGENOM" id="CLU_2984600_0_0_1"/>
<reference evidence="2" key="2">
    <citation type="submission" date="2015-01" db="EMBL/GenBank/DDBJ databases">
        <title>Evolutionary Origins and Diversification of the Mycorrhizal Mutualists.</title>
        <authorList>
            <consortium name="DOE Joint Genome Institute"/>
            <consortium name="Mycorrhizal Genomics Consortium"/>
            <person name="Kohler A."/>
            <person name="Kuo A."/>
            <person name="Nagy L.G."/>
            <person name="Floudas D."/>
            <person name="Copeland A."/>
            <person name="Barry K.W."/>
            <person name="Cichocki N."/>
            <person name="Veneault-Fourrey C."/>
            <person name="LaButti K."/>
            <person name="Lindquist E.A."/>
            <person name="Lipzen A."/>
            <person name="Lundell T."/>
            <person name="Morin E."/>
            <person name="Murat C."/>
            <person name="Riley R."/>
            <person name="Ohm R."/>
            <person name="Sun H."/>
            <person name="Tunlid A."/>
            <person name="Henrissat B."/>
            <person name="Grigoriev I.V."/>
            <person name="Hibbett D.S."/>
            <person name="Martin F."/>
        </authorList>
    </citation>
    <scope>NUCLEOTIDE SEQUENCE [LARGE SCALE GENOMIC DNA]</scope>
    <source>
        <strain evidence="2">Ve08.2h10</strain>
    </source>
</reference>
<dbReference type="OrthoDB" id="3172935at2759"/>
<dbReference type="InParanoid" id="A0A0D0CS27"/>
<evidence type="ECO:0000313" key="2">
    <source>
        <dbReference type="Proteomes" id="UP000054538"/>
    </source>
</evidence>
<dbReference type="AlphaFoldDB" id="A0A0D0CS27"/>
<gene>
    <name evidence="1" type="ORF">PAXRUDRAFT_177782</name>
</gene>
<organism evidence="1 2">
    <name type="scientific">Paxillus rubicundulus Ve08.2h10</name>
    <dbReference type="NCBI Taxonomy" id="930991"/>
    <lineage>
        <taxon>Eukaryota</taxon>
        <taxon>Fungi</taxon>
        <taxon>Dikarya</taxon>
        <taxon>Basidiomycota</taxon>
        <taxon>Agaricomycotina</taxon>
        <taxon>Agaricomycetes</taxon>
        <taxon>Agaricomycetidae</taxon>
        <taxon>Boletales</taxon>
        <taxon>Paxilineae</taxon>
        <taxon>Paxillaceae</taxon>
        <taxon>Paxillus</taxon>
    </lineage>
</organism>
<accession>A0A0D0CS27</accession>